<evidence type="ECO:0000256" key="3">
    <source>
        <dbReference type="ARBA" id="ARBA00022525"/>
    </source>
</evidence>
<feature type="region of interest" description="Disordered" evidence="5">
    <location>
        <begin position="107"/>
        <end position="132"/>
    </location>
</feature>
<keyword evidence="6" id="KW-0732">Signal</keyword>
<comment type="caution">
    <text evidence="8">The sequence shown here is derived from an EMBL/GenBank/DDBJ whole genome shotgun (WGS) entry which is preliminary data.</text>
</comment>
<organism evidence="8 9">
    <name type="scientific">Liparis tanakae</name>
    <name type="common">Tanaka's snailfish</name>
    <dbReference type="NCBI Taxonomy" id="230148"/>
    <lineage>
        <taxon>Eukaryota</taxon>
        <taxon>Metazoa</taxon>
        <taxon>Chordata</taxon>
        <taxon>Craniata</taxon>
        <taxon>Vertebrata</taxon>
        <taxon>Euteleostomi</taxon>
        <taxon>Actinopterygii</taxon>
        <taxon>Neopterygii</taxon>
        <taxon>Teleostei</taxon>
        <taxon>Neoteleostei</taxon>
        <taxon>Acanthomorphata</taxon>
        <taxon>Eupercaria</taxon>
        <taxon>Perciformes</taxon>
        <taxon>Cottioidei</taxon>
        <taxon>Cottales</taxon>
        <taxon>Liparidae</taxon>
        <taxon>Liparis</taxon>
    </lineage>
</organism>
<evidence type="ECO:0000256" key="5">
    <source>
        <dbReference type="SAM" id="MobiDB-lite"/>
    </source>
</evidence>
<dbReference type="InterPro" id="IPR037277">
    <property type="entry name" value="Granulin_sf"/>
</dbReference>
<dbReference type="FunFam" id="2.10.25.160:FF:000001">
    <property type="entry name" value="Granulin precursor"/>
    <property type="match status" value="1"/>
</dbReference>
<evidence type="ECO:0000256" key="6">
    <source>
        <dbReference type="SAM" id="SignalP"/>
    </source>
</evidence>
<name>A0A4Z2HUH5_9TELE</name>
<comment type="subcellular location">
    <subcellularLocation>
        <location evidence="1">Secreted</location>
    </subcellularLocation>
</comment>
<keyword evidence="3" id="KW-0964">Secreted</keyword>
<comment type="similarity">
    <text evidence="2">Belongs to the granulin family.</text>
</comment>
<dbReference type="PROSITE" id="PS00799">
    <property type="entry name" value="GRANULINS"/>
    <property type="match status" value="4"/>
</dbReference>
<feature type="chain" id="PRO_5021359470" evidence="6">
    <location>
        <begin position="25"/>
        <end position="461"/>
    </location>
</feature>
<feature type="signal peptide" evidence="6">
    <location>
        <begin position="1"/>
        <end position="24"/>
    </location>
</feature>
<dbReference type="Pfam" id="PF00396">
    <property type="entry name" value="Granulin"/>
    <property type="match status" value="4"/>
</dbReference>
<sequence length="461" mass="46919">MMWILVPALLALGSALVCPDGGECESNNTAGRAACCPLPREQQLRAVVCPDRESECPDGTTCCQLADGSWGCCLFPEAVCCKDKRHCCPEGTTCDLQHARCQSATRGSSPMLEKRPARRTGNHSAPSEGSVVPPVGSVVPPVGSVVPPVGSVVPPVGSVTCPGGESSCPDGYTCCLQRGGAYGCCPYAQAVCCSDQLHCCPPDTECDLEHGVCKADGAASETAPLRRLTAASGDVECPDATWCPAQTTCCKTTSGEYGCCPMPNAVCCSDLLHCCPEGTDCDVAHGACINARGESAVTTLEDGAVVPCDGSVVCAAGSTCCTLPDGAWACCSLPQAVCCEDHLHCCPHATVCNLEASTCDDAAAGTATPWHAKGPASPRHAVCPASPWHAVGPASPRHAVGPASPAPDAKCDESASCPVRSTCCRTQAGGWACCPMPQASGGVPVNGASVRKPSGPKLRAL</sequence>
<gene>
    <name evidence="8" type="primary">GRN_0</name>
    <name evidence="8" type="ORF">EYF80_020836</name>
</gene>
<dbReference type="GO" id="GO:0005576">
    <property type="term" value="C:extracellular region"/>
    <property type="evidence" value="ECO:0007669"/>
    <property type="project" value="UniProtKB-SubCell"/>
</dbReference>
<evidence type="ECO:0000256" key="1">
    <source>
        <dbReference type="ARBA" id="ARBA00004613"/>
    </source>
</evidence>
<keyword evidence="4" id="KW-1015">Disulfide bond</keyword>
<keyword evidence="9" id="KW-1185">Reference proteome</keyword>
<dbReference type="SMART" id="SM00277">
    <property type="entry name" value="GRAN"/>
    <property type="match status" value="5"/>
</dbReference>
<dbReference type="Proteomes" id="UP000314294">
    <property type="component" value="Unassembled WGS sequence"/>
</dbReference>
<dbReference type="InterPro" id="IPR039036">
    <property type="entry name" value="Granulin_fam"/>
</dbReference>
<feature type="domain" description="Granulins" evidence="7">
    <location>
        <begin position="81"/>
        <end position="94"/>
    </location>
</feature>
<proteinExistence type="inferred from homology"/>
<dbReference type="EMBL" id="SRLO01000182">
    <property type="protein sequence ID" value="TNN68975.1"/>
    <property type="molecule type" value="Genomic_DNA"/>
</dbReference>
<evidence type="ECO:0000256" key="2">
    <source>
        <dbReference type="ARBA" id="ARBA00010093"/>
    </source>
</evidence>
<dbReference type="PANTHER" id="PTHR12274">
    <property type="entry name" value="GRANULIN"/>
    <property type="match status" value="1"/>
</dbReference>
<reference evidence="8 9" key="1">
    <citation type="submission" date="2019-03" db="EMBL/GenBank/DDBJ databases">
        <title>First draft genome of Liparis tanakae, snailfish: a comprehensive survey of snailfish specific genes.</title>
        <authorList>
            <person name="Kim W."/>
            <person name="Song I."/>
            <person name="Jeong J.-H."/>
            <person name="Kim D."/>
            <person name="Kim S."/>
            <person name="Ryu S."/>
            <person name="Song J.Y."/>
            <person name="Lee S.K."/>
        </authorList>
    </citation>
    <scope>NUCLEOTIDE SEQUENCE [LARGE SCALE GENOMIC DNA]</scope>
    <source>
        <tissue evidence="8">Muscle</tissue>
    </source>
</reference>
<feature type="domain" description="Granulins" evidence="7">
    <location>
        <begin position="193"/>
        <end position="206"/>
    </location>
</feature>
<evidence type="ECO:0000313" key="8">
    <source>
        <dbReference type="EMBL" id="TNN68975.1"/>
    </source>
</evidence>
<evidence type="ECO:0000256" key="4">
    <source>
        <dbReference type="ARBA" id="ARBA00023157"/>
    </source>
</evidence>
<accession>A0A4Z2HUH5</accession>
<feature type="domain" description="Granulins" evidence="7">
    <location>
        <begin position="268"/>
        <end position="281"/>
    </location>
</feature>
<evidence type="ECO:0000313" key="9">
    <source>
        <dbReference type="Proteomes" id="UP000314294"/>
    </source>
</evidence>
<dbReference type="SUPFAM" id="SSF57277">
    <property type="entry name" value="Granulin repeat"/>
    <property type="match status" value="5"/>
</dbReference>
<protein>
    <submittedName>
        <fullName evidence="8">Granulin</fullName>
    </submittedName>
</protein>
<evidence type="ECO:0000259" key="7">
    <source>
        <dbReference type="PROSITE" id="PS00799"/>
    </source>
</evidence>
<feature type="domain" description="Granulins" evidence="7">
    <location>
        <begin position="339"/>
        <end position="352"/>
    </location>
</feature>
<dbReference type="InterPro" id="IPR000118">
    <property type="entry name" value="Granulin"/>
</dbReference>
<dbReference type="OrthoDB" id="5854875at2759"/>
<dbReference type="Gene3D" id="2.10.25.160">
    <property type="entry name" value="Granulin"/>
    <property type="match status" value="5"/>
</dbReference>
<dbReference type="AlphaFoldDB" id="A0A4Z2HUH5"/>
<dbReference type="PANTHER" id="PTHR12274:SF7">
    <property type="entry name" value="GRANULINS"/>
    <property type="match status" value="1"/>
</dbReference>